<keyword evidence="4" id="KW-1185">Reference proteome</keyword>
<evidence type="ECO:0000259" key="2">
    <source>
        <dbReference type="Pfam" id="PF00975"/>
    </source>
</evidence>
<dbReference type="PATRIC" id="fig|953739.5.peg.6354"/>
<dbReference type="Gene3D" id="3.40.50.1820">
    <property type="entry name" value="alpha/beta hydrolase"/>
    <property type="match status" value="1"/>
</dbReference>
<dbReference type="InterPro" id="IPR012223">
    <property type="entry name" value="TEII"/>
</dbReference>
<dbReference type="SUPFAM" id="SSF53474">
    <property type="entry name" value="alpha/beta-Hydrolases"/>
    <property type="match status" value="1"/>
</dbReference>
<dbReference type="InterPro" id="IPR001031">
    <property type="entry name" value="Thioesterase"/>
</dbReference>
<reference evidence="3 4" key="1">
    <citation type="journal article" date="2011" name="BMC Genomics">
        <title>Genome-wide analysis of the role of GlnR in Streptomyces venezuelae provides new insights into global nitrogen regulation in actinomycetes.</title>
        <authorList>
            <person name="Pullan S.T."/>
            <person name="Bibb M.J."/>
            <person name="Merrick M."/>
        </authorList>
    </citation>
    <scope>NUCLEOTIDE SEQUENCE [LARGE SCALE GENOMIC DNA]</scope>
    <source>
        <strain evidence="4">ATCC 10712 / CBS 650.69 / DSM 40230 / JCM 4526 / NBRC 13096 / PD 04745</strain>
    </source>
</reference>
<evidence type="ECO:0000313" key="3">
    <source>
        <dbReference type="EMBL" id="CCA53798.1"/>
    </source>
</evidence>
<dbReference type="STRING" id="953739.SVEN_0511"/>
<feature type="domain" description="Thioesterase" evidence="2">
    <location>
        <begin position="24"/>
        <end position="251"/>
    </location>
</feature>
<dbReference type="EMBL" id="FR845719">
    <property type="protein sequence ID" value="CCA53798.1"/>
    <property type="molecule type" value="Genomic_DNA"/>
</dbReference>
<dbReference type="Proteomes" id="UP000006854">
    <property type="component" value="Chromosome"/>
</dbReference>
<accession>F2R7A6</accession>
<dbReference type="eggNOG" id="COG3208">
    <property type="taxonomic scope" value="Bacteria"/>
</dbReference>
<name>F2R7A6_STRVP</name>
<sequence>MIPADHAAPSPLRTFSPRTHARARLICFPHAGGAAGGYRAWGLDAPWDVEVCGVQYPGRGDRFDVPPATDLESLLDDLVPGLSRGRTGEELASTVLFGHSMGALVAYEAARRLAVTGRPPGALVVSGQPAPLRSRGGALHRASDAELLADLTRLGGTASDVMDNRALLEALLPAVRSDYRIAETYRPLPGAPLGIPVTVLYADDDPEVTADEAAAWAGVGTGPCAVEVFGGGHFYLETRRADVLPRVFRAVRAVLSETVPAWPSTP</sequence>
<dbReference type="InterPro" id="IPR029058">
    <property type="entry name" value="AB_hydrolase_fold"/>
</dbReference>
<protein>
    <submittedName>
        <fullName evidence="3">Thioesterase</fullName>
    </submittedName>
</protein>
<dbReference type="PANTHER" id="PTHR11487">
    <property type="entry name" value="THIOESTERASE"/>
    <property type="match status" value="1"/>
</dbReference>
<organism evidence="3 4">
    <name type="scientific">Streptomyces venezuelae (strain ATCC 10712 / CBS 650.69 / DSM 40230 / JCM 4526 / NBRC 13096 / PD 04745)</name>
    <dbReference type="NCBI Taxonomy" id="953739"/>
    <lineage>
        <taxon>Bacteria</taxon>
        <taxon>Bacillati</taxon>
        <taxon>Actinomycetota</taxon>
        <taxon>Actinomycetes</taxon>
        <taxon>Kitasatosporales</taxon>
        <taxon>Streptomycetaceae</taxon>
        <taxon>Streptomyces</taxon>
    </lineage>
</organism>
<evidence type="ECO:0000313" key="4">
    <source>
        <dbReference type="Proteomes" id="UP000006854"/>
    </source>
</evidence>
<gene>
    <name evidence="3" type="ordered locus">SVEN_0511</name>
</gene>
<dbReference type="RefSeq" id="WP_015031717.1">
    <property type="nucleotide sequence ID" value="NC_018750.1"/>
</dbReference>
<dbReference type="Pfam" id="PF00975">
    <property type="entry name" value="Thioesterase"/>
    <property type="match status" value="1"/>
</dbReference>
<dbReference type="AlphaFoldDB" id="F2R7A6"/>
<proteinExistence type="inferred from homology"/>
<dbReference type="PANTHER" id="PTHR11487:SF0">
    <property type="entry name" value="S-ACYL FATTY ACID SYNTHASE THIOESTERASE, MEDIUM CHAIN"/>
    <property type="match status" value="1"/>
</dbReference>
<dbReference type="KEGG" id="sve:SVEN_0511"/>
<dbReference type="GeneID" id="51861107"/>
<dbReference type="GO" id="GO:0008610">
    <property type="term" value="P:lipid biosynthetic process"/>
    <property type="evidence" value="ECO:0007669"/>
    <property type="project" value="TreeGrafter"/>
</dbReference>
<dbReference type="OrthoDB" id="8480037at2"/>
<dbReference type="HOGENOM" id="CLU_070456_1_2_11"/>
<comment type="similarity">
    <text evidence="1">Belongs to the thioesterase family.</text>
</comment>
<evidence type="ECO:0000256" key="1">
    <source>
        <dbReference type="ARBA" id="ARBA00007169"/>
    </source>
</evidence>